<gene>
    <name evidence="1" type="ORF">AN2V17_08020</name>
</gene>
<reference evidence="1" key="1">
    <citation type="submission" date="2023-09" db="EMBL/GenBank/DDBJ databases">
        <title>Vallitalea sediminicola and Vallitalea maricola sp. nov., anaerobic bacteria isolated from marine sediment.</title>
        <authorList>
            <person name="Hirano S."/>
            <person name="Maeda A."/>
            <person name="Terahara T."/>
            <person name="Mori K."/>
            <person name="Hamada M."/>
            <person name="Matsumoto R."/>
            <person name="Kobayashi T."/>
        </authorList>
    </citation>
    <scope>NUCLEOTIDE SEQUENCE</scope>
    <source>
        <strain evidence="1">AN17-2</strain>
    </source>
</reference>
<organism evidence="1 2">
    <name type="scientific">Vallitalea maricola</name>
    <dbReference type="NCBI Taxonomy" id="3074433"/>
    <lineage>
        <taxon>Bacteria</taxon>
        <taxon>Bacillati</taxon>
        <taxon>Bacillota</taxon>
        <taxon>Clostridia</taxon>
        <taxon>Lachnospirales</taxon>
        <taxon>Vallitaleaceae</taxon>
        <taxon>Vallitalea</taxon>
    </lineage>
</organism>
<protein>
    <submittedName>
        <fullName evidence="1">Uncharacterized protein</fullName>
    </submittedName>
</protein>
<accession>A0ACB5UI47</accession>
<dbReference type="Proteomes" id="UP001374599">
    <property type="component" value="Unassembled WGS sequence"/>
</dbReference>
<comment type="caution">
    <text evidence="1">The sequence shown here is derived from an EMBL/GenBank/DDBJ whole genome shotgun (WGS) entry which is preliminary data.</text>
</comment>
<evidence type="ECO:0000313" key="2">
    <source>
        <dbReference type="Proteomes" id="UP001374599"/>
    </source>
</evidence>
<name>A0ACB5UI47_9FIRM</name>
<evidence type="ECO:0000313" key="1">
    <source>
        <dbReference type="EMBL" id="GMQ61573.1"/>
    </source>
</evidence>
<sequence length="324" mass="33937">MKNNVLEKDSMKKIDLQSLTLYIGAIAILIIFTVVCRLAGKNFLTFGNIQNVITQSSVIAVIAIGQSVVILTGGIDLSVGSTVGFVGILGGLLIKSGMPIGVVCILLIVMGILVGACNGALISYGKIPAFIVTLGSLQIIRGVTMVVNSGKPISGFPEGLRAIMNTKILGMPISVLYVFILYAIMMTIMTKTRLGRWIYSIGGNAKAAKLAGVKTKKIEVYSYVISGIFAAVGGILLLSRLSYADPNAGSGYELDSIAAVVIGGIAMSGGKGNLGNTLVGALILGMLKCGLQILNVPVYYQTIIIGLAIITAVFFDKAKERRAE</sequence>
<proteinExistence type="predicted"/>
<dbReference type="EMBL" id="BTPU01000010">
    <property type="protein sequence ID" value="GMQ61573.1"/>
    <property type="molecule type" value="Genomic_DNA"/>
</dbReference>
<keyword evidence="2" id="KW-1185">Reference proteome</keyword>